<dbReference type="SMART" id="SM00849">
    <property type="entry name" value="Lactamase_B"/>
    <property type="match status" value="1"/>
</dbReference>
<feature type="domain" description="Metallo-beta-lactamase" evidence="2">
    <location>
        <begin position="13"/>
        <end position="211"/>
    </location>
</feature>
<evidence type="ECO:0000256" key="1">
    <source>
        <dbReference type="ARBA" id="ARBA00022801"/>
    </source>
</evidence>
<dbReference type="KEGG" id="mmav:RE476_05790"/>
<dbReference type="SUPFAM" id="SSF56281">
    <property type="entry name" value="Metallo-hydrolase/oxidoreductase"/>
    <property type="match status" value="1"/>
</dbReference>
<evidence type="ECO:0000313" key="5">
    <source>
        <dbReference type="Proteomes" id="UP001183006"/>
    </source>
</evidence>
<dbReference type="RefSeq" id="WP_309309446.1">
    <property type="nucleotide sequence ID" value="NZ_CP133594.1"/>
</dbReference>
<sequence length="412" mass="46012">MELEFKGACREVGRSAVLVDDKLMMDYGVSPGEHVKYPLNGARPEAVLLSHAHIDHSGAIPNLMDLEPDVYMTPPTFDLTHMLAKDTLRIAEREGEMPIYDSIDLSKFAHQTKQVDTGVKLHVHGYDVEFLSAGHIPGASAIHVRDKENKSLFYTGDINTDDTRLVLGAIDFPDSDILITESTYFGDEHPPRKEVEKEFIDSVQDTLNIGGSVVIPAFAIGRTQEILMLLDAYGIRAYVDGMGVEAYKIMLRHPEYLHNPTHLKKAFDNATLVSGHKRDKIKLESSVIVTTAGMLNGGPVLYYINKLYKDPKSKIILTGYQVEGTNGRMAMDTGNIDNDGIIQHLKPKIEQYDFSAHSGDRELKEMVRDFCNRGTEHVFTMHGDNCEGFADWVKEEIGVEAFAPELGERFTI</sequence>
<dbReference type="SMART" id="SM01027">
    <property type="entry name" value="Beta-Casp"/>
    <property type="match status" value="1"/>
</dbReference>
<dbReference type="EC" id="3.-.-.-" evidence="4"/>
<dbReference type="Gene3D" id="3.60.15.10">
    <property type="entry name" value="Ribonuclease Z/Hydroxyacylglutathione hydrolase-like"/>
    <property type="match status" value="1"/>
</dbReference>
<keyword evidence="1 4" id="KW-0378">Hydrolase</keyword>
<keyword evidence="5" id="KW-1185">Reference proteome</keyword>
<dbReference type="Pfam" id="PF07521">
    <property type="entry name" value="RMMBL"/>
    <property type="match status" value="1"/>
</dbReference>
<dbReference type="Gene3D" id="3.40.50.10890">
    <property type="match status" value="1"/>
</dbReference>
<dbReference type="GO" id="GO:0004521">
    <property type="term" value="F:RNA endonuclease activity"/>
    <property type="evidence" value="ECO:0007669"/>
    <property type="project" value="TreeGrafter"/>
</dbReference>
<dbReference type="PANTHER" id="PTHR11203:SF52">
    <property type="entry name" value="MRNA 3-END PROCESSING FACTOR"/>
    <property type="match status" value="1"/>
</dbReference>
<dbReference type="InterPro" id="IPR011108">
    <property type="entry name" value="RMMBL"/>
</dbReference>
<protein>
    <submittedName>
        <fullName evidence="4">MBL fold metallo-hydrolase</fullName>
        <ecNumber evidence="4">3.-.-.-</ecNumber>
    </submittedName>
</protein>
<accession>A0AA51YK58</accession>
<feature type="domain" description="Beta-Casp" evidence="3">
    <location>
        <begin position="223"/>
        <end position="330"/>
    </location>
</feature>
<gene>
    <name evidence="4" type="ORF">RE476_05790</name>
</gene>
<dbReference type="InterPro" id="IPR050698">
    <property type="entry name" value="MBL"/>
</dbReference>
<dbReference type="InterPro" id="IPR001279">
    <property type="entry name" value="Metallo-B-lactamas"/>
</dbReference>
<dbReference type="Pfam" id="PF10996">
    <property type="entry name" value="Beta-Casp"/>
    <property type="match status" value="1"/>
</dbReference>
<evidence type="ECO:0000259" key="2">
    <source>
        <dbReference type="SMART" id="SM00849"/>
    </source>
</evidence>
<dbReference type="InterPro" id="IPR022712">
    <property type="entry name" value="Beta_Casp"/>
</dbReference>
<evidence type="ECO:0000259" key="3">
    <source>
        <dbReference type="SMART" id="SM01027"/>
    </source>
</evidence>
<dbReference type="InterPro" id="IPR036866">
    <property type="entry name" value="RibonucZ/Hydroxyglut_hydro"/>
</dbReference>
<name>A0AA51YK58_9EURY</name>
<dbReference type="PANTHER" id="PTHR11203">
    <property type="entry name" value="CLEAVAGE AND POLYADENYLATION SPECIFICITY FACTOR FAMILY MEMBER"/>
    <property type="match status" value="1"/>
</dbReference>
<organism evidence="4 5">
    <name type="scientific">Methanolobus mangrovi</name>
    <dbReference type="NCBI Taxonomy" id="3072977"/>
    <lineage>
        <taxon>Archaea</taxon>
        <taxon>Methanobacteriati</taxon>
        <taxon>Methanobacteriota</taxon>
        <taxon>Stenosarchaea group</taxon>
        <taxon>Methanomicrobia</taxon>
        <taxon>Methanosarcinales</taxon>
        <taxon>Methanosarcinaceae</taxon>
        <taxon>Methanolobus</taxon>
    </lineage>
</organism>
<dbReference type="EMBL" id="CP133594">
    <property type="protein sequence ID" value="WMW23330.1"/>
    <property type="molecule type" value="Genomic_DNA"/>
</dbReference>
<proteinExistence type="predicted"/>
<dbReference type="AlphaFoldDB" id="A0AA51YK58"/>
<dbReference type="Pfam" id="PF12706">
    <property type="entry name" value="Lactamase_B_2"/>
    <property type="match status" value="1"/>
</dbReference>
<reference evidence="4" key="1">
    <citation type="submission" date="2023-08" db="EMBL/GenBank/DDBJ databases">
        <title>Methanolobus mangrovi sp. nov. and Methanolobus sediminis sp. nov, two novel methylotrophic methanogens isolated from mangrove sediments in China.</title>
        <authorList>
            <person name="Zhou J."/>
        </authorList>
    </citation>
    <scope>NUCLEOTIDE SEQUENCE</scope>
    <source>
        <strain evidence="4">FTZ2</strain>
    </source>
</reference>
<dbReference type="Proteomes" id="UP001183006">
    <property type="component" value="Chromosome"/>
</dbReference>
<evidence type="ECO:0000313" key="4">
    <source>
        <dbReference type="EMBL" id="WMW23330.1"/>
    </source>
</evidence>
<dbReference type="CDD" id="cd16295">
    <property type="entry name" value="TTHA0252-CPSF-like_MBL-fold"/>
    <property type="match status" value="1"/>
</dbReference>
<dbReference type="GeneID" id="84229633"/>
<dbReference type="GO" id="GO:0016787">
    <property type="term" value="F:hydrolase activity"/>
    <property type="evidence" value="ECO:0007669"/>
    <property type="project" value="UniProtKB-KW"/>
</dbReference>